<proteinExistence type="predicted"/>
<dbReference type="EMBL" id="KY349138">
    <property type="protein sequence ID" value="AQS22517.1"/>
    <property type="molecule type" value="Genomic_DNA"/>
</dbReference>
<evidence type="ECO:0000259" key="2">
    <source>
        <dbReference type="Pfam" id="PF24731"/>
    </source>
</evidence>
<name>A0A1S6GKX3_9MYCO</name>
<dbReference type="InterPro" id="IPR056100">
    <property type="entry name" value="DUF7683"/>
</dbReference>
<protein>
    <recommendedName>
        <fullName evidence="2">DUF7683 domain-containing protein</fullName>
    </recommendedName>
</protein>
<gene>
    <name evidence="3" type="ORF">pCBMA213_2_00153</name>
</gene>
<keyword evidence="3" id="KW-0614">Plasmid</keyword>
<evidence type="ECO:0000313" key="3">
    <source>
        <dbReference type="EMBL" id="AQS22517.1"/>
    </source>
</evidence>
<dbReference type="Pfam" id="PF24731">
    <property type="entry name" value="DUF7683"/>
    <property type="match status" value="1"/>
</dbReference>
<sequence length="112" mass="12443">MAGRGGREISHSPPAGGRLCRLLNQPGDRHSAMWYLQGFDRTTEALVQEVPLPWADAGVIRRELNIDDDLPVEPFDFDVATIAAARNLATFSDESVNVDPRLVYQLAFYADQ</sequence>
<reference evidence="3" key="1">
    <citation type="submission" date="2016-12" db="EMBL/GenBank/DDBJ databases">
        <title>Complete plasmid sequence carrying type IV-like and type VII secretion systems from an atypical mycobacteria strain.</title>
        <authorList>
            <person name="Morgado S."/>
            <person name="Marin M."/>
            <person name="Fonseca E."/>
            <person name="Freitas F."/>
            <person name="Vicente A.C."/>
        </authorList>
    </citation>
    <scope>NUCLEOTIDE SEQUENCE</scope>
    <source>
        <strain evidence="3">CBMA 213</strain>
        <plasmid evidence="3">pCBMA213_2</plasmid>
    </source>
</reference>
<organism evidence="3">
    <name type="scientific">Mycolicibacterium sp. CBMA 213</name>
    <dbReference type="NCBI Taxonomy" id="1968788"/>
    <lineage>
        <taxon>Bacteria</taxon>
        <taxon>Bacillati</taxon>
        <taxon>Actinomycetota</taxon>
        <taxon>Actinomycetes</taxon>
        <taxon>Mycobacteriales</taxon>
        <taxon>Mycobacteriaceae</taxon>
        <taxon>Mycolicibacterium</taxon>
    </lineage>
</organism>
<geneLocation type="plasmid" evidence="3">
    <name>pCBMA213_2</name>
</geneLocation>
<feature type="region of interest" description="Disordered" evidence="1">
    <location>
        <begin position="1"/>
        <end position="20"/>
    </location>
</feature>
<feature type="domain" description="DUF7683" evidence="2">
    <location>
        <begin position="33"/>
        <end position="106"/>
    </location>
</feature>
<dbReference type="AlphaFoldDB" id="A0A1S6GKX3"/>
<feature type="compositionally biased region" description="Basic and acidic residues" evidence="1">
    <location>
        <begin position="1"/>
        <end position="10"/>
    </location>
</feature>
<accession>A0A1S6GKX3</accession>
<evidence type="ECO:0000256" key="1">
    <source>
        <dbReference type="SAM" id="MobiDB-lite"/>
    </source>
</evidence>